<comment type="caution">
    <text evidence="2">The sequence shown here is derived from an EMBL/GenBank/DDBJ whole genome shotgun (WGS) entry which is preliminary data.</text>
</comment>
<evidence type="ECO:0000313" key="2">
    <source>
        <dbReference type="EMBL" id="PHL20001.1"/>
    </source>
</evidence>
<feature type="non-terminal residue" evidence="2">
    <location>
        <position position="1"/>
    </location>
</feature>
<dbReference type="SUPFAM" id="SSF53474">
    <property type="entry name" value="alpha/beta-Hydrolases"/>
    <property type="match status" value="1"/>
</dbReference>
<feature type="non-terminal residue" evidence="2">
    <location>
        <position position="150"/>
    </location>
</feature>
<name>A0A2G0E6B4_ENTFC</name>
<dbReference type="InterPro" id="IPR029058">
    <property type="entry name" value="AB_hydrolase_fold"/>
</dbReference>
<gene>
    <name evidence="2" type="ORF">CQR37_17030</name>
</gene>
<dbReference type="GO" id="GO:0008236">
    <property type="term" value="F:serine-type peptidase activity"/>
    <property type="evidence" value="ECO:0007669"/>
    <property type="project" value="InterPro"/>
</dbReference>
<dbReference type="GO" id="GO:0006508">
    <property type="term" value="P:proteolysis"/>
    <property type="evidence" value="ECO:0007669"/>
    <property type="project" value="InterPro"/>
</dbReference>
<accession>A0A2G0E6B4</accession>
<organism evidence="2 3">
    <name type="scientific">Enterococcus faecium</name>
    <name type="common">Streptococcus faecium</name>
    <dbReference type="NCBI Taxonomy" id="1352"/>
    <lineage>
        <taxon>Bacteria</taxon>
        <taxon>Bacillati</taxon>
        <taxon>Bacillota</taxon>
        <taxon>Bacilli</taxon>
        <taxon>Lactobacillales</taxon>
        <taxon>Enterococcaceae</taxon>
        <taxon>Enterococcus</taxon>
    </lineage>
</organism>
<dbReference type="Proteomes" id="UP000224303">
    <property type="component" value="Unassembled WGS sequence"/>
</dbReference>
<sequence>GNLFEFDTLIKHLEKRDLLHDRLAVGGVSMGGMTTCALLAKHPHIAAGVCLMGSPAPLEYGKEIARRASEYNYILPKDYFDLISWVKSYDLSLQPEKLAGRPLFFWHGQADEKIPYIQTERFVEKNRHEPYGKEIVFRSSKTQRHMVQIP</sequence>
<dbReference type="AlphaFoldDB" id="A0A2G0E6B4"/>
<evidence type="ECO:0000259" key="1">
    <source>
        <dbReference type="Pfam" id="PF00326"/>
    </source>
</evidence>
<reference evidence="2 3" key="1">
    <citation type="submission" date="2017-10" db="EMBL/GenBank/DDBJ databases">
        <title>Draft genomes of the Enterococcus faecium isolated from human feces before and after Helicobacter pylori eradication therapy.</title>
        <authorList>
            <person name="Prianichniikov N.A."/>
            <person name="Glushchenko O.E."/>
            <person name="Malakhova M.V."/>
        </authorList>
    </citation>
    <scope>NUCLEOTIDE SEQUENCE [LARGE SCALE GENOMIC DNA]</scope>
    <source>
        <strain evidence="2 3">Hp_5-7</strain>
    </source>
</reference>
<dbReference type="Pfam" id="PF00326">
    <property type="entry name" value="Peptidase_S9"/>
    <property type="match status" value="1"/>
</dbReference>
<proteinExistence type="predicted"/>
<dbReference type="EMBL" id="PCGC01000498">
    <property type="protein sequence ID" value="PHL20001.1"/>
    <property type="molecule type" value="Genomic_DNA"/>
</dbReference>
<evidence type="ECO:0000313" key="3">
    <source>
        <dbReference type="Proteomes" id="UP000224303"/>
    </source>
</evidence>
<feature type="domain" description="Peptidase S9 prolyl oligopeptidase catalytic" evidence="1">
    <location>
        <begin position="12"/>
        <end position="147"/>
    </location>
</feature>
<dbReference type="Gene3D" id="3.40.50.1820">
    <property type="entry name" value="alpha/beta hydrolase"/>
    <property type="match status" value="1"/>
</dbReference>
<protein>
    <submittedName>
        <fullName evidence="2">Esterase</fullName>
    </submittedName>
</protein>
<dbReference type="RefSeq" id="WP_146628936.1">
    <property type="nucleotide sequence ID" value="NZ_PCGC01000498.1"/>
</dbReference>
<dbReference type="InterPro" id="IPR001375">
    <property type="entry name" value="Peptidase_S9_cat"/>
</dbReference>